<evidence type="ECO:0000313" key="3">
    <source>
        <dbReference type="Proteomes" id="UP000254765"/>
    </source>
</evidence>
<reference evidence="2 3" key="1">
    <citation type="submission" date="2018-06" db="EMBL/GenBank/DDBJ databases">
        <authorList>
            <consortium name="Pathogen Informatics"/>
            <person name="Doyle S."/>
        </authorList>
    </citation>
    <scope>NUCLEOTIDE SEQUENCE [LARGE SCALE GENOMIC DNA]</scope>
    <source>
        <strain evidence="2 3">NCTC10211</strain>
    </source>
</reference>
<dbReference type="EC" id="3.1.1.-" evidence="2"/>
<sequence length="401" mass="43282">MTNVLDWFLLSLSEMKIMSATQQALTERIAAIDQQAMAEGRIVGSVVLVARRGEICYAGAAGYADREARRPMRRETQFRLSSVSKPYTTLAALRLIERGKLSLDDAVSDWLPWFTPALADGRRPTIKIRHLLSHTAGLDYRLNQPPAGVYHQLGIQDGVELSTLTLEQNLRLLAQAPLLSEPGERFNYSLAIDVLGAVLERVTGMSLPQLFVEWVTQPLGLGNTAFHATDAVNLATPYYNTPQGPRRMPEGVRIALPEGMAGGEVTFSPARALNAEAYPSGGAGMVGDADDVLKLVEALRSGGQGILQPDTVALLRSPHVGAQAQTQGPGWGFGFGGALLVDAEAAQTPQHAGTLTWGGVYGHSWFFDPQAQLSVVILTNTAFEGMCGRYPQQIRDAVYTA</sequence>
<dbReference type="Pfam" id="PF00144">
    <property type="entry name" value="Beta-lactamase"/>
    <property type="match status" value="1"/>
</dbReference>
<gene>
    <name evidence="2" type="primary">estB_2</name>
    <name evidence="2" type="ORF">NCTC10211_04116</name>
</gene>
<dbReference type="InterPro" id="IPR050789">
    <property type="entry name" value="Diverse_Enzym_Activities"/>
</dbReference>
<feature type="domain" description="Beta-lactamase-related" evidence="1">
    <location>
        <begin position="31"/>
        <end position="384"/>
    </location>
</feature>
<dbReference type="InterPro" id="IPR012338">
    <property type="entry name" value="Beta-lactam/transpept-like"/>
</dbReference>
<evidence type="ECO:0000259" key="1">
    <source>
        <dbReference type="Pfam" id="PF00144"/>
    </source>
</evidence>
<dbReference type="PANTHER" id="PTHR43283">
    <property type="entry name" value="BETA-LACTAMASE-RELATED"/>
    <property type="match status" value="1"/>
</dbReference>
<dbReference type="PANTHER" id="PTHR43283:SF3">
    <property type="entry name" value="BETA-LACTAMASE FAMILY PROTEIN (AFU_ORTHOLOGUE AFUA_5G07500)"/>
    <property type="match status" value="1"/>
</dbReference>
<protein>
    <submittedName>
        <fullName evidence="2">Esterase estB</fullName>
        <ecNumber evidence="2">3.1.1.-</ecNumber>
    </submittedName>
</protein>
<organism evidence="2 3">
    <name type="scientific">Serratia marcescens</name>
    <dbReference type="NCBI Taxonomy" id="615"/>
    <lineage>
        <taxon>Bacteria</taxon>
        <taxon>Pseudomonadati</taxon>
        <taxon>Pseudomonadota</taxon>
        <taxon>Gammaproteobacteria</taxon>
        <taxon>Enterobacterales</taxon>
        <taxon>Yersiniaceae</taxon>
        <taxon>Serratia</taxon>
    </lineage>
</organism>
<dbReference type="AlphaFoldDB" id="A0A379ZR06"/>
<evidence type="ECO:0000313" key="2">
    <source>
        <dbReference type="EMBL" id="SUI66732.1"/>
    </source>
</evidence>
<proteinExistence type="predicted"/>
<dbReference type="EMBL" id="UGYK01000002">
    <property type="protein sequence ID" value="SUI66732.1"/>
    <property type="molecule type" value="Genomic_DNA"/>
</dbReference>
<accession>A0A379ZR06</accession>
<dbReference type="Gene3D" id="3.40.710.10">
    <property type="entry name" value="DD-peptidase/beta-lactamase superfamily"/>
    <property type="match status" value="1"/>
</dbReference>
<keyword evidence="2" id="KW-0378">Hydrolase</keyword>
<dbReference type="SUPFAM" id="SSF56601">
    <property type="entry name" value="beta-lactamase/transpeptidase-like"/>
    <property type="match status" value="1"/>
</dbReference>
<name>A0A379ZR06_SERMA</name>
<dbReference type="InterPro" id="IPR001466">
    <property type="entry name" value="Beta-lactam-related"/>
</dbReference>
<dbReference type="GO" id="GO:0016787">
    <property type="term" value="F:hydrolase activity"/>
    <property type="evidence" value="ECO:0007669"/>
    <property type="project" value="UniProtKB-KW"/>
</dbReference>
<dbReference type="Proteomes" id="UP000254765">
    <property type="component" value="Unassembled WGS sequence"/>
</dbReference>